<sequence length="108" mass="12321">MTINKEKLKALADRVAVDRRFCADEHHRELAAGVKSLLAEIEELKGLRPEWPPRPPNGEGLPRYGLRWNGPQQPLAVPMVDGYWTPWHLAERLREERDGLLEAGAHLL</sequence>
<proteinExistence type="predicted"/>
<evidence type="ECO:0000313" key="2">
    <source>
        <dbReference type="Proteomes" id="UP000263595"/>
    </source>
</evidence>
<organism evidence="1 2">
    <name type="scientific">Pseudomonas reidholzensis</name>
    <dbReference type="NCBI Taxonomy" id="1785162"/>
    <lineage>
        <taxon>Bacteria</taxon>
        <taxon>Pseudomonadati</taxon>
        <taxon>Pseudomonadota</taxon>
        <taxon>Gammaproteobacteria</taxon>
        <taxon>Pseudomonadales</taxon>
        <taxon>Pseudomonadaceae</taxon>
        <taxon>Pseudomonas</taxon>
    </lineage>
</organism>
<dbReference type="EMBL" id="UNOZ01000013">
    <property type="protein sequence ID" value="SYX89901.1"/>
    <property type="molecule type" value="Genomic_DNA"/>
</dbReference>
<dbReference type="RefSeq" id="WP_208644517.1">
    <property type="nucleotide sequence ID" value="NZ_CBCSFL010000026.1"/>
</dbReference>
<accession>A0A383RTY8</accession>
<dbReference type="Proteomes" id="UP000263595">
    <property type="component" value="Unassembled WGS sequence"/>
</dbReference>
<name>A0A383RTY8_9PSED</name>
<gene>
    <name evidence="1" type="ORF">CCOS865_02167</name>
</gene>
<reference evidence="2" key="1">
    <citation type="submission" date="2018-08" db="EMBL/GenBank/DDBJ databases">
        <authorList>
            <person name="Blom J."/>
        </authorList>
    </citation>
    <scope>NUCLEOTIDE SEQUENCE [LARGE SCALE GENOMIC DNA]</scope>
    <source>
        <strain evidence="2">CCOS 865</strain>
    </source>
</reference>
<dbReference type="AlphaFoldDB" id="A0A383RTY8"/>
<evidence type="ECO:0000313" key="1">
    <source>
        <dbReference type="EMBL" id="SYX89901.1"/>
    </source>
</evidence>
<keyword evidence="2" id="KW-1185">Reference proteome</keyword>
<protein>
    <submittedName>
        <fullName evidence="1">Uncharacterized protein</fullName>
    </submittedName>
</protein>